<comment type="caution">
    <text evidence="1">The sequence shown here is derived from an EMBL/GenBank/DDBJ whole genome shotgun (WGS) entry which is preliminary data.</text>
</comment>
<dbReference type="EMBL" id="AMCI01004215">
    <property type="protein sequence ID" value="EJW98541.1"/>
    <property type="molecule type" value="Genomic_DNA"/>
</dbReference>
<sequence>MLDWIENSLKKEDYIGTESKFKALFGQLKELVEFTNEDRSKRLELLHKKKLEIEQQIQRIEMGEDIKVFEEYEIVPRYNSLNKMAKELLSDFKEVDDNFKDIIKQIYQQQTENSKKKEILHYFFDAYSELKNSSQGKSFYAFWEFLLSASLQKEWEGLTQNLYESLDSKQIAVHDLFLRDVKHHLVDAGQRVYATNNRMADKLSRIIRQNEQSASVLTQQLINEIKSELVKVGRQRETPDFGFEIETWEIQLPLERRLTLEPSAEMVYTEKPAEAQLSIDDLTRLDQLYNPYYVDRQLLRDHIDNLLKDQAQTTLGEVIAAGEGIRKGLTELLAYFGVLKEYPTVMSETQTQQIVFDADHGKTIIIPEIIIIRK</sequence>
<proteinExistence type="predicted"/>
<organism evidence="1">
    <name type="scientific">gut metagenome</name>
    <dbReference type="NCBI Taxonomy" id="749906"/>
    <lineage>
        <taxon>unclassified sequences</taxon>
        <taxon>metagenomes</taxon>
        <taxon>organismal metagenomes</taxon>
    </lineage>
</organism>
<name>J9FUB7_9ZZZZ</name>
<protein>
    <recommendedName>
        <fullName evidence="2">DUF3375 domain-containing protein</fullName>
    </recommendedName>
</protein>
<gene>
    <name evidence="1" type="ORF">EVA_13359</name>
</gene>
<reference evidence="1" key="1">
    <citation type="journal article" date="2012" name="PLoS ONE">
        <title>Gene sets for utilization of primary and secondary nutrition supplies in the distal gut of endangered iberian lynx.</title>
        <authorList>
            <person name="Alcaide M."/>
            <person name="Messina E."/>
            <person name="Richter M."/>
            <person name="Bargiela R."/>
            <person name="Peplies J."/>
            <person name="Huws S.A."/>
            <person name="Newbold C.J."/>
            <person name="Golyshin P.N."/>
            <person name="Simon M.A."/>
            <person name="Lopez G."/>
            <person name="Yakimov M.M."/>
            <person name="Ferrer M."/>
        </authorList>
    </citation>
    <scope>NUCLEOTIDE SEQUENCE</scope>
</reference>
<evidence type="ECO:0008006" key="2">
    <source>
        <dbReference type="Google" id="ProtNLM"/>
    </source>
</evidence>
<dbReference type="AlphaFoldDB" id="J9FUB7"/>
<accession>J9FUB7</accession>
<dbReference type="InterPro" id="IPR021804">
    <property type="entry name" value="DUF3375"/>
</dbReference>
<dbReference type="Pfam" id="PF11855">
    <property type="entry name" value="DUF3375"/>
    <property type="match status" value="1"/>
</dbReference>
<evidence type="ECO:0000313" key="1">
    <source>
        <dbReference type="EMBL" id="EJW98541.1"/>
    </source>
</evidence>